<keyword evidence="7 11" id="KW-0472">Membrane</keyword>
<dbReference type="GO" id="GO:0005886">
    <property type="term" value="C:plasma membrane"/>
    <property type="evidence" value="ECO:0007669"/>
    <property type="project" value="UniProtKB-SubCell"/>
</dbReference>
<dbReference type="PRINTS" id="PR01009">
    <property type="entry name" value="FLGMRINGFLIF"/>
</dbReference>
<evidence type="ECO:0000256" key="11">
    <source>
        <dbReference type="SAM" id="Phobius"/>
    </source>
</evidence>
<evidence type="ECO:0000256" key="5">
    <source>
        <dbReference type="ARBA" id="ARBA00022692"/>
    </source>
</evidence>
<dbReference type="InterPro" id="IPR043427">
    <property type="entry name" value="YscJ/FliF"/>
</dbReference>
<dbReference type="PANTHER" id="PTHR30046">
    <property type="entry name" value="FLAGELLAR M-RING PROTEIN"/>
    <property type="match status" value="1"/>
</dbReference>
<feature type="compositionally biased region" description="Low complexity" evidence="10">
    <location>
        <begin position="312"/>
        <end position="334"/>
    </location>
</feature>
<evidence type="ECO:0000256" key="8">
    <source>
        <dbReference type="ARBA" id="ARBA00023143"/>
    </source>
</evidence>
<comment type="subcellular location">
    <subcellularLocation>
        <location evidence="1 9">Bacterial flagellum basal body</location>
    </subcellularLocation>
    <subcellularLocation>
        <location evidence="2">Cell membrane</location>
        <topology evidence="2">Multi-pass membrane protein</topology>
    </subcellularLocation>
</comment>
<dbReference type="EMBL" id="DRZX01000166">
    <property type="protein sequence ID" value="HHS48892.1"/>
    <property type="molecule type" value="Genomic_DNA"/>
</dbReference>
<evidence type="ECO:0000259" key="13">
    <source>
        <dbReference type="Pfam" id="PF08345"/>
    </source>
</evidence>
<keyword evidence="8 9" id="KW-0975">Bacterial flagellum</keyword>
<feature type="domain" description="Flagellar M-ring N-terminal" evidence="12">
    <location>
        <begin position="44"/>
        <end position="215"/>
    </location>
</feature>
<dbReference type="GO" id="GO:0009431">
    <property type="term" value="C:bacterial-type flagellum basal body, MS ring"/>
    <property type="evidence" value="ECO:0007669"/>
    <property type="project" value="InterPro"/>
</dbReference>
<comment type="similarity">
    <text evidence="3 9">Belongs to the FliF family.</text>
</comment>
<evidence type="ECO:0000256" key="10">
    <source>
        <dbReference type="SAM" id="MobiDB-lite"/>
    </source>
</evidence>
<dbReference type="PIRSF" id="PIRSF004862">
    <property type="entry name" value="FliF"/>
    <property type="match status" value="1"/>
</dbReference>
<name>A0A7C6EAH4_DESAE</name>
<keyword evidence="14" id="KW-0282">Flagellum</keyword>
<evidence type="ECO:0000256" key="6">
    <source>
        <dbReference type="ARBA" id="ARBA00022989"/>
    </source>
</evidence>
<dbReference type="Proteomes" id="UP000886400">
    <property type="component" value="Unassembled WGS sequence"/>
</dbReference>
<sequence>MDIKKFIEEIKSFYYKMTKKQKVVLFSSFTTLILVLVLVFIIGSRVNYAVLFSNLSDKDAASITNYLDQQKIPYKIVGGNTIEVPRDSVYKLRLDLAAKGLPSGGVVGFEIFDKQNLSMTNFLENVNYTRALKGELTRTIENISSVDSARVNLAIPKPSVFVDKEQPPTASIVLKLNSQISRNQVYAIQKLVAASVPNLTPDNVTIVDSNGNLLSKKQNSDDEIASNELKYKQLIEKEYAHKIKDLLLPIVGNNQIVTTVNVDLDLSKVTQKSIKYDPNSVVRSEQTEEEKNWVQTTGGIPGVISNIGANQPTTTTSPATATTSPATATAPTATVNQQGPLTSEKTKNTTNYEISQTETNIVEPLVKIKRVSAAVIVDGNYKYDKKTKKDIYVPLPTAQISDIRKAVEQAIGFDPKRGDTISVVNMQFESTKPKQVSVVSNLSQYYPILKYLLSIILLILFYFLFLRKFIKNVLSYKKGGIAYQQAQATKAYAQEGVESQIEGKSIKDLEEEISKELDSENLLDEKALKDKIIEKKLKEEVEKNPEEASAVLKAYISSK</sequence>
<feature type="compositionally biased region" description="Polar residues" evidence="10">
    <location>
        <begin position="335"/>
        <end position="347"/>
    </location>
</feature>
<reference evidence="14" key="1">
    <citation type="journal article" date="2020" name="mSystems">
        <title>Genome- and Community-Level Interaction Insights into Carbon Utilization and Element Cycling Functions of Hydrothermarchaeota in Hydrothermal Sediment.</title>
        <authorList>
            <person name="Zhou Z."/>
            <person name="Liu Y."/>
            <person name="Xu W."/>
            <person name="Pan J."/>
            <person name="Luo Z.H."/>
            <person name="Li M."/>
        </authorList>
    </citation>
    <scope>NUCLEOTIDE SEQUENCE [LARGE SCALE GENOMIC DNA]</scope>
    <source>
        <strain evidence="14">SpSt-1135</strain>
    </source>
</reference>
<evidence type="ECO:0000256" key="1">
    <source>
        <dbReference type="ARBA" id="ARBA00004117"/>
    </source>
</evidence>
<feature type="domain" description="Flagellar M-ring C-terminal" evidence="13">
    <location>
        <begin position="247"/>
        <end position="428"/>
    </location>
</feature>
<dbReference type="Gene3D" id="3.30.300.30">
    <property type="match status" value="1"/>
</dbReference>
<dbReference type="Pfam" id="PF08345">
    <property type="entry name" value="YscJ_FliF_C"/>
    <property type="match status" value="1"/>
</dbReference>
<dbReference type="PANTHER" id="PTHR30046:SF0">
    <property type="entry name" value="FLAGELLAR M-RING PROTEIN"/>
    <property type="match status" value="1"/>
</dbReference>
<proteinExistence type="inferred from homology"/>
<evidence type="ECO:0000259" key="12">
    <source>
        <dbReference type="Pfam" id="PF01514"/>
    </source>
</evidence>
<dbReference type="InterPro" id="IPR000067">
    <property type="entry name" value="FlgMring_FliF"/>
</dbReference>
<dbReference type="InterPro" id="IPR006182">
    <property type="entry name" value="FliF_N_dom"/>
</dbReference>
<keyword evidence="14" id="KW-0969">Cilium</keyword>
<dbReference type="Pfam" id="PF01514">
    <property type="entry name" value="YscJ_FliF"/>
    <property type="match status" value="1"/>
</dbReference>
<dbReference type="InterPro" id="IPR013556">
    <property type="entry name" value="Flag_M-ring_C"/>
</dbReference>
<protein>
    <recommendedName>
        <fullName evidence="9">Flagellar M-ring protein</fullName>
    </recommendedName>
</protein>
<keyword evidence="14" id="KW-0966">Cell projection</keyword>
<evidence type="ECO:0000256" key="3">
    <source>
        <dbReference type="ARBA" id="ARBA00007971"/>
    </source>
</evidence>
<keyword evidence="6 11" id="KW-1133">Transmembrane helix</keyword>
<keyword evidence="4" id="KW-1003">Cell membrane</keyword>
<dbReference type="GO" id="GO:0071973">
    <property type="term" value="P:bacterial-type flagellum-dependent cell motility"/>
    <property type="evidence" value="ECO:0007669"/>
    <property type="project" value="InterPro"/>
</dbReference>
<dbReference type="NCBIfam" id="TIGR00206">
    <property type="entry name" value="fliF"/>
    <property type="match status" value="1"/>
</dbReference>
<organism evidence="14">
    <name type="scientific">Desulfurella acetivorans</name>
    <dbReference type="NCBI Taxonomy" id="33002"/>
    <lineage>
        <taxon>Bacteria</taxon>
        <taxon>Pseudomonadati</taxon>
        <taxon>Campylobacterota</taxon>
        <taxon>Desulfurellia</taxon>
        <taxon>Desulfurellales</taxon>
        <taxon>Desulfurellaceae</taxon>
        <taxon>Desulfurella</taxon>
    </lineage>
</organism>
<evidence type="ECO:0000256" key="9">
    <source>
        <dbReference type="PIRNR" id="PIRNR004862"/>
    </source>
</evidence>
<keyword evidence="5 11" id="KW-0812">Transmembrane</keyword>
<evidence type="ECO:0000256" key="7">
    <source>
        <dbReference type="ARBA" id="ARBA00023136"/>
    </source>
</evidence>
<dbReference type="GO" id="GO:0003774">
    <property type="term" value="F:cytoskeletal motor activity"/>
    <property type="evidence" value="ECO:0007669"/>
    <property type="project" value="InterPro"/>
</dbReference>
<feature type="transmembrane region" description="Helical" evidence="11">
    <location>
        <begin position="23"/>
        <end position="43"/>
    </location>
</feature>
<dbReference type="AlphaFoldDB" id="A0A7C6EAH4"/>
<evidence type="ECO:0000256" key="2">
    <source>
        <dbReference type="ARBA" id="ARBA00004651"/>
    </source>
</evidence>
<comment type="caution">
    <text evidence="14">The sequence shown here is derived from an EMBL/GenBank/DDBJ whole genome shotgun (WGS) entry which is preliminary data.</text>
</comment>
<dbReference type="InterPro" id="IPR045851">
    <property type="entry name" value="AMP-bd_C_sf"/>
</dbReference>
<evidence type="ECO:0000313" key="14">
    <source>
        <dbReference type="EMBL" id="HHS48892.1"/>
    </source>
</evidence>
<feature type="transmembrane region" description="Helical" evidence="11">
    <location>
        <begin position="448"/>
        <end position="466"/>
    </location>
</feature>
<gene>
    <name evidence="14" type="primary">fliF</name>
    <name evidence="14" type="ORF">ENM99_03410</name>
</gene>
<accession>A0A7C6EAH4</accession>
<comment type="function">
    <text evidence="9">The M ring may be actively involved in energy transduction.</text>
</comment>
<feature type="region of interest" description="Disordered" evidence="10">
    <location>
        <begin position="309"/>
        <end position="347"/>
    </location>
</feature>
<evidence type="ECO:0000256" key="4">
    <source>
        <dbReference type="ARBA" id="ARBA00022475"/>
    </source>
</evidence>